<dbReference type="Proteomes" id="UP001138997">
    <property type="component" value="Unassembled WGS sequence"/>
</dbReference>
<evidence type="ECO:0000256" key="1">
    <source>
        <dbReference type="SAM" id="MobiDB-lite"/>
    </source>
</evidence>
<evidence type="ECO:0000256" key="2">
    <source>
        <dbReference type="SAM" id="Phobius"/>
    </source>
</evidence>
<feature type="transmembrane region" description="Helical" evidence="2">
    <location>
        <begin position="12"/>
        <end position="35"/>
    </location>
</feature>
<keyword evidence="2" id="KW-0812">Transmembrane</keyword>
<feature type="region of interest" description="Disordered" evidence="1">
    <location>
        <begin position="49"/>
        <end position="71"/>
    </location>
</feature>
<dbReference type="PROSITE" id="PS50022">
    <property type="entry name" value="FA58C_3"/>
    <property type="match status" value="1"/>
</dbReference>
<comment type="caution">
    <text evidence="4">The sequence shown here is derived from an EMBL/GenBank/DDBJ whole genome shotgun (WGS) entry which is preliminary data.</text>
</comment>
<keyword evidence="2" id="KW-1133">Transmembrane helix</keyword>
<dbReference type="EMBL" id="JAJOMB010000011">
    <property type="protein sequence ID" value="MCD5313286.1"/>
    <property type="molecule type" value="Genomic_DNA"/>
</dbReference>
<dbReference type="InterPro" id="IPR008979">
    <property type="entry name" value="Galactose-bd-like_sf"/>
</dbReference>
<evidence type="ECO:0000313" key="5">
    <source>
        <dbReference type="Proteomes" id="UP001138997"/>
    </source>
</evidence>
<evidence type="ECO:0000313" key="4">
    <source>
        <dbReference type="EMBL" id="MCD5313286.1"/>
    </source>
</evidence>
<feature type="domain" description="F5/8 type C" evidence="3">
    <location>
        <begin position="65"/>
        <end position="208"/>
    </location>
</feature>
<organism evidence="4 5">
    <name type="scientific">Kineosporia babensis</name>
    <dbReference type="NCBI Taxonomy" id="499548"/>
    <lineage>
        <taxon>Bacteria</taxon>
        <taxon>Bacillati</taxon>
        <taxon>Actinomycetota</taxon>
        <taxon>Actinomycetes</taxon>
        <taxon>Kineosporiales</taxon>
        <taxon>Kineosporiaceae</taxon>
        <taxon>Kineosporia</taxon>
    </lineage>
</organism>
<protein>
    <submittedName>
        <fullName evidence="4">Discoidin domain-containing protein</fullName>
    </submittedName>
</protein>
<dbReference type="Gene3D" id="2.60.120.260">
    <property type="entry name" value="Galactose-binding domain-like"/>
    <property type="match status" value="1"/>
</dbReference>
<evidence type="ECO:0000259" key="3">
    <source>
        <dbReference type="PROSITE" id="PS50022"/>
    </source>
</evidence>
<dbReference type="AlphaFoldDB" id="A0A9X1SV67"/>
<dbReference type="SUPFAM" id="SSF49785">
    <property type="entry name" value="Galactose-binding domain-like"/>
    <property type="match status" value="1"/>
</dbReference>
<reference evidence="4" key="1">
    <citation type="submission" date="2021-11" db="EMBL/GenBank/DDBJ databases">
        <title>Streptomyces corallinus and Kineosporia corallina sp. nov., two new coral-derived marine actinobacteria.</title>
        <authorList>
            <person name="Buangrab K."/>
            <person name="Sutthacheep M."/>
            <person name="Yeemin T."/>
            <person name="Harunari E."/>
            <person name="Igarashi Y."/>
            <person name="Sripreechasak P."/>
            <person name="Kanchanasin P."/>
            <person name="Tanasupawat S."/>
            <person name="Phongsopitanun W."/>
        </authorList>
    </citation>
    <scope>NUCLEOTIDE SEQUENCE</scope>
    <source>
        <strain evidence="4">JCM 31032</strain>
    </source>
</reference>
<dbReference type="RefSeq" id="WP_231444339.1">
    <property type="nucleotide sequence ID" value="NZ_JAJOMB010000011.1"/>
</dbReference>
<dbReference type="Pfam" id="PF00754">
    <property type="entry name" value="F5_F8_type_C"/>
    <property type="match status" value="1"/>
</dbReference>
<accession>A0A9X1SV67</accession>
<sequence length="526" mass="56355">MARPVIGTRKRLLYSTGLVTGVLGLGVGLIASPAVAGMVSSSPTVAGLMGNSSPAPKPTSAANAGSEPELAVPDRNNLALGKTVTGSAACRAGESADQAVDGELDAKWCSGERRAQLTIDLGEQYHLAAVTVDHAEAGGENAALNTRSFDIRVSDDGQTFRMAAQVRGNTEGQTVSEIDNSARYVQVLVRAPEQRKRGGAARIYEVGVAEAEFQMPDGETTPAATPSTECHADAPEQLTDFVAEHTTPMTRVECNEDVAVYFDDNLKAVPAETTEWVAPFATDVWKYLKSAYGSCAAEPRLDASLGACENFGAPRPGLFFMHKDSYSGGTVNGRFDQNSGFRTVNDIGYGNWDGTDNQVRDIIVHEACHQVEGDSQGRHGSPAFSIWGDSKWAEFCVYDFYANSGRDADAERVKAAFLSSRDDLPAGAQDAAWFQDWFLPLWEEGGGQPDVMENYFGLLAQHFPTQAENDGKNLTYARGMTTGEYVLFTSAAAGKDLSDRAAQAFGAGFDPAEFEQARKDFPELAF</sequence>
<name>A0A9X1SV67_9ACTN</name>
<keyword evidence="5" id="KW-1185">Reference proteome</keyword>
<keyword evidence="2" id="KW-0472">Membrane</keyword>
<dbReference type="InterPro" id="IPR000421">
    <property type="entry name" value="FA58C"/>
</dbReference>
<proteinExistence type="predicted"/>
<gene>
    <name evidence="4" type="ORF">LR394_20470</name>
</gene>